<feature type="domain" description="NFACT RNA-binding" evidence="3">
    <location>
        <begin position="1"/>
        <end position="113"/>
    </location>
</feature>
<comment type="caution">
    <text evidence="5">The sequence shown here is derived from an EMBL/GenBank/DDBJ whole genome shotgun (WGS) entry which is preliminary data.</text>
</comment>
<feature type="compositionally biased region" description="Basic and acidic residues" evidence="2">
    <location>
        <begin position="233"/>
        <end position="260"/>
    </location>
</feature>
<dbReference type="SUPFAM" id="SSF54495">
    <property type="entry name" value="UBC-like"/>
    <property type="match status" value="1"/>
</dbReference>
<dbReference type="InterPro" id="IPR008532">
    <property type="entry name" value="NFACT_RNA-bd"/>
</dbReference>
<gene>
    <name evidence="5" type="ORF">TL16_g01625</name>
</gene>
<dbReference type="PANTHER" id="PTHR13049:SF2">
    <property type="entry name" value="COILED-COIL DOMAIN-CONTAINING PROTEIN 25"/>
    <property type="match status" value="1"/>
</dbReference>
<proteinExistence type="inferred from homology"/>
<feature type="region of interest" description="Disordered" evidence="2">
    <location>
        <begin position="233"/>
        <end position="303"/>
    </location>
</feature>
<dbReference type="Proteomes" id="UP001162640">
    <property type="component" value="Unassembled WGS sequence"/>
</dbReference>
<dbReference type="Pfam" id="PF05670">
    <property type="entry name" value="NFACT-R_1"/>
    <property type="match status" value="1"/>
</dbReference>
<protein>
    <recommendedName>
        <fullName evidence="7">NFACT RNA-binding domain-containing protein</fullName>
    </recommendedName>
</protein>
<dbReference type="InterPro" id="IPR006575">
    <property type="entry name" value="RWD_dom"/>
</dbReference>
<dbReference type="InterPro" id="IPR039730">
    <property type="entry name" value="Jlp2/Ccd25"/>
</dbReference>
<dbReference type="AlphaFoldDB" id="A0A9W6ZL42"/>
<evidence type="ECO:0000259" key="3">
    <source>
        <dbReference type="Pfam" id="PF05670"/>
    </source>
</evidence>
<evidence type="ECO:0000259" key="4">
    <source>
        <dbReference type="Pfam" id="PF05773"/>
    </source>
</evidence>
<feature type="domain" description="RWD" evidence="4">
    <location>
        <begin position="123"/>
        <end position="210"/>
    </location>
</feature>
<dbReference type="Pfam" id="PF05773">
    <property type="entry name" value="RWD"/>
    <property type="match status" value="1"/>
</dbReference>
<evidence type="ECO:0000313" key="6">
    <source>
        <dbReference type="Proteomes" id="UP001162640"/>
    </source>
</evidence>
<feature type="compositionally biased region" description="Basic and acidic residues" evidence="2">
    <location>
        <begin position="282"/>
        <end position="303"/>
    </location>
</feature>
<dbReference type="EMBL" id="BLQM01000037">
    <property type="protein sequence ID" value="GMH54196.1"/>
    <property type="molecule type" value="Genomic_DNA"/>
</dbReference>
<accession>A0A9W6ZL42</accession>
<evidence type="ECO:0008006" key="7">
    <source>
        <dbReference type="Google" id="ProtNLM"/>
    </source>
</evidence>
<reference evidence="6" key="1">
    <citation type="journal article" date="2023" name="Commun. Biol.">
        <title>Genome analysis of Parmales, the sister group of diatoms, reveals the evolutionary specialization of diatoms from phago-mixotrophs to photoautotrophs.</title>
        <authorList>
            <person name="Ban H."/>
            <person name="Sato S."/>
            <person name="Yoshikawa S."/>
            <person name="Yamada K."/>
            <person name="Nakamura Y."/>
            <person name="Ichinomiya M."/>
            <person name="Sato N."/>
            <person name="Blanc-Mathieu R."/>
            <person name="Endo H."/>
            <person name="Kuwata A."/>
            <person name="Ogata H."/>
        </authorList>
    </citation>
    <scope>NUCLEOTIDE SEQUENCE [LARGE SCALE GENOMIC DNA]</scope>
</reference>
<dbReference type="PANTHER" id="PTHR13049">
    <property type="entry name" value="DUF814-RELATED"/>
    <property type="match status" value="1"/>
</dbReference>
<comment type="similarity">
    <text evidence="1">Belongs to the CCDC25 family.</text>
</comment>
<organism evidence="5 6">
    <name type="scientific">Triparma laevis f. inornata</name>
    <dbReference type="NCBI Taxonomy" id="1714386"/>
    <lineage>
        <taxon>Eukaryota</taxon>
        <taxon>Sar</taxon>
        <taxon>Stramenopiles</taxon>
        <taxon>Ochrophyta</taxon>
        <taxon>Bolidophyceae</taxon>
        <taxon>Parmales</taxon>
        <taxon>Triparmaceae</taxon>
        <taxon>Triparma</taxon>
    </lineage>
</organism>
<evidence type="ECO:0000313" key="5">
    <source>
        <dbReference type="EMBL" id="GMH54196.1"/>
    </source>
</evidence>
<dbReference type="Gene3D" id="3.10.110.10">
    <property type="entry name" value="Ubiquitin Conjugating Enzyme"/>
    <property type="match status" value="1"/>
</dbReference>
<sequence length="303" mass="35397">MVFTYTTIRSPFPVLCYMGLDKHENEHLIRTGTPTDIWFHVDSLSSAHVYVRLPFDKTIEDLAEETVEDMCQLVKNNSIQGSKLSSCKICYTEWGNLKKELVGMDVGTVGFKDYKKRLLRRCDKVWTVELQDYVPSKLFTPPVPPPLIVELNLKSSQYPFQKPFITLFGGGVPFRGLQDLNASLKEWGEEWEDRVGEPVFFEVIEFLKEKVEEWKEEEEKKVKEEEKKRRVELRKLKENEKEEEKPKFKTEMERREEAKQRLGGFINESGATSDVGSLKKQIQKDMEQQSRKGDRSLVDDLFN</sequence>
<evidence type="ECO:0000256" key="2">
    <source>
        <dbReference type="SAM" id="MobiDB-lite"/>
    </source>
</evidence>
<dbReference type="InterPro" id="IPR016135">
    <property type="entry name" value="UBQ-conjugating_enzyme/RWD"/>
</dbReference>
<name>A0A9W6ZL42_9STRA</name>
<evidence type="ECO:0000256" key="1">
    <source>
        <dbReference type="ARBA" id="ARBA00008998"/>
    </source>
</evidence>